<protein>
    <recommendedName>
        <fullName evidence="3">L,D-transpeptidase</fullName>
    </recommendedName>
</protein>
<accession>A0A6I4TYU7</accession>
<proteinExistence type="predicted"/>
<dbReference type="Proteomes" id="UP000469430">
    <property type="component" value="Unassembled WGS sequence"/>
</dbReference>
<dbReference type="EMBL" id="WTYJ01000002">
    <property type="protein sequence ID" value="MXO99543.1"/>
    <property type="molecule type" value="Genomic_DNA"/>
</dbReference>
<dbReference type="AlphaFoldDB" id="A0A6I4TYU7"/>
<evidence type="ECO:0000313" key="1">
    <source>
        <dbReference type="EMBL" id="MXO99543.1"/>
    </source>
</evidence>
<keyword evidence="2" id="KW-1185">Reference proteome</keyword>
<gene>
    <name evidence="1" type="ORF">GRI97_11145</name>
</gene>
<organism evidence="1 2">
    <name type="scientific">Croceibacterium xixiisoli</name>
    <dbReference type="NCBI Taxonomy" id="1476466"/>
    <lineage>
        <taxon>Bacteria</taxon>
        <taxon>Pseudomonadati</taxon>
        <taxon>Pseudomonadota</taxon>
        <taxon>Alphaproteobacteria</taxon>
        <taxon>Sphingomonadales</taxon>
        <taxon>Erythrobacteraceae</taxon>
        <taxon>Croceibacterium</taxon>
    </lineage>
</organism>
<reference evidence="1 2" key="1">
    <citation type="submission" date="2019-12" db="EMBL/GenBank/DDBJ databases">
        <title>Genomic-based taxomic classification of the family Erythrobacteraceae.</title>
        <authorList>
            <person name="Xu L."/>
        </authorList>
    </citation>
    <scope>NUCLEOTIDE SEQUENCE [LARGE SCALE GENOMIC DNA]</scope>
    <source>
        <strain evidence="1 2">S36</strain>
    </source>
</reference>
<dbReference type="RefSeq" id="WP_161391747.1">
    <property type="nucleotide sequence ID" value="NZ_JBHSCP010000001.1"/>
</dbReference>
<name>A0A6I4TYU7_9SPHN</name>
<evidence type="ECO:0000313" key="2">
    <source>
        <dbReference type="Proteomes" id="UP000469430"/>
    </source>
</evidence>
<sequence length="210" mass="22522">MWPASSPAADTAPQSGIDAAARDTLSPAARRVADWIAAEGDNGALPYAVIDKHAAQLFIYAADGELLAQAPVLIGVAVGDDATPGVAGKSLSQLGPAEKTTPAGRYLARYGRAVGRQQVLWVDYSTSVALHPVPPANRRERRAQRLQSPDPDDNRITFGCINVTNAFYTRHIRPLFRGKGGIIYILPDTKPLEDVFPRLHLQGLPPPAED</sequence>
<dbReference type="OrthoDB" id="7202732at2"/>
<comment type="caution">
    <text evidence="1">The sequence shown here is derived from an EMBL/GenBank/DDBJ whole genome shotgun (WGS) entry which is preliminary data.</text>
</comment>
<evidence type="ECO:0008006" key="3">
    <source>
        <dbReference type="Google" id="ProtNLM"/>
    </source>
</evidence>